<evidence type="ECO:0000313" key="9">
    <source>
        <dbReference type="EMBL" id="MBM7713361.1"/>
    </source>
</evidence>
<evidence type="ECO:0000256" key="7">
    <source>
        <dbReference type="SAM" id="Phobius"/>
    </source>
</evidence>
<gene>
    <name evidence="9" type="ORF">JOC94_000327</name>
</gene>
<sequence length="176" mass="19886">MRWIVFSQSATVLGSSLVFPFYLIFIKEVGGSFFQYGISYGLFTISSAFVHLMIGKWSDRTERKWLLLINSWGMAFLLLFFPLVVHVWQVYILQIFLGVVGAMQKTGEKAILGDFTDETNRGAAIGNYHFWTTVFAGLAVMLGGLMIDLFTLDIIFYVSSLILFISGFFILKIAES</sequence>
<feature type="transmembrane region" description="Helical" evidence="7">
    <location>
        <begin position="128"/>
        <end position="147"/>
    </location>
</feature>
<name>A0ABS2R130_9BACI</name>
<feature type="transmembrane region" description="Helical" evidence="7">
    <location>
        <begin position="36"/>
        <end position="54"/>
    </location>
</feature>
<dbReference type="Pfam" id="PF07690">
    <property type="entry name" value="MFS_1"/>
    <property type="match status" value="1"/>
</dbReference>
<evidence type="ECO:0000256" key="3">
    <source>
        <dbReference type="ARBA" id="ARBA00022475"/>
    </source>
</evidence>
<proteinExistence type="predicted"/>
<keyword evidence="2" id="KW-0813">Transport</keyword>
<keyword evidence="6 7" id="KW-0472">Membrane</keyword>
<dbReference type="Proteomes" id="UP000823485">
    <property type="component" value="Unassembled WGS sequence"/>
</dbReference>
<feature type="domain" description="Major facilitator superfamily (MFS) profile" evidence="8">
    <location>
        <begin position="1"/>
        <end position="176"/>
    </location>
</feature>
<evidence type="ECO:0000259" key="8">
    <source>
        <dbReference type="PROSITE" id="PS50850"/>
    </source>
</evidence>
<accession>A0ABS2R130</accession>
<comment type="caution">
    <text evidence="9">The sequence shown here is derived from an EMBL/GenBank/DDBJ whole genome shotgun (WGS) entry which is preliminary data.</text>
</comment>
<dbReference type="EMBL" id="JAFBFH010000001">
    <property type="protein sequence ID" value="MBM7713361.1"/>
    <property type="molecule type" value="Genomic_DNA"/>
</dbReference>
<reference evidence="9 10" key="1">
    <citation type="submission" date="2021-01" db="EMBL/GenBank/DDBJ databases">
        <title>Genomic Encyclopedia of Type Strains, Phase IV (KMG-IV): sequencing the most valuable type-strain genomes for metagenomic binning, comparative biology and taxonomic classification.</title>
        <authorList>
            <person name="Goeker M."/>
        </authorList>
    </citation>
    <scope>NUCLEOTIDE SEQUENCE [LARGE SCALE GENOMIC DNA]</scope>
    <source>
        <strain evidence="9 10">DSM 105453</strain>
    </source>
</reference>
<keyword evidence="5 7" id="KW-1133">Transmembrane helix</keyword>
<dbReference type="SUPFAM" id="SSF103473">
    <property type="entry name" value="MFS general substrate transporter"/>
    <property type="match status" value="1"/>
</dbReference>
<dbReference type="PANTHER" id="PTHR43414:SF6">
    <property type="entry name" value="MULTIDRUG RESISTANCE PROTEIN MDTG"/>
    <property type="match status" value="1"/>
</dbReference>
<protein>
    <submittedName>
        <fullName evidence="9">MFS family permease</fullName>
    </submittedName>
</protein>
<dbReference type="RefSeq" id="WP_077110051.1">
    <property type="nucleotide sequence ID" value="NZ_JAFBFH010000001.1"/>
</dbReference>
<evidence type="ECO:0000256" key="1">
    <source>
        <dbReference type="ARBA" id="ARBA00004651"/>
    </source>
</evidence>
<feature type="transmembrane region" description="Helical" evidence="7">
    <location>
        <begin position="154"/>
        <end position="174"/>
    </location>
</feature>
<dbReference type="Gene3D" id="1.20.1250.20">
    <property type="entry name" value="MFS general substrate transporter like domains"/>
    <property type="match status" value="1"/>
</dbReference>
<evidence type="ECO:0000256" key="5">
    <source>
        <dbReference type="ARBA" id="ARBA00022989"/>
    </source>
</evidence>
<dbReference type="PROSITE" id="PS50850">
    <property type="entry name" value="MFS"/>
    <property type="match status" value="1"/>
</dbReference>
<evidence type="ECO:0000313" key="10">
    <source>
        <dbReference type="Proteomes" id="UP000823485"/>
    </source>
</evidence>
<dbReference type="InterPro" id="IPR020846">
    <property type="entry name" value="MFS_dom"/>
</dbReference>
<comment type="subcellular location">
    <subcellularLocation>
        <location evidence="1">Cell membrane</location>
        <topology evidence="1">Multi-pass membrane protein</topology>
    </subcellularLocation>
</comment>
<keyword evidence="3" id="KW-1003">Cell membrane</keyword>
<keyword evidence="4 7" id="KW-0812">Transmembrane</keyword>
<dbReference type="InterPro" id="IPR011701">
    <property type="entry name" value="MFS"/>
</dbReference>
<feature type="transmembrane region" description="Helical" evidence="7">
    <location>
        <begin position="66"/>
        <end position="88"/>
    </location>
</feature>
<evidence type="ECO:0000256" key="6">
    <source>
        <dbReference type="ARBA" id="ARBA00023136"/>
    </source>
</evidence>
<evidence type="ECO:0000256" key="4">
    <source>
        <dbReference type="ARBA" id="ARBA00022692"/>
    </source>
</evidence>
<dbReference type="PANTHER" id="PTHR43414">
    <property type="entry name" value="MULTIDRUG RESISTANCE PROTEIN MDTG"/>
    <property type="match status" value="1"/>
</dbReference>
<organism evidence="9 10">
    <name type="scientific">Siminovitchia thermophila</name>
    <dbReference type="NCBI Taxonomy" id="1245522"/>
    <lineage>
        <taxon>Bacteria</taxon>
        <taxon>Bacillati</taxon>
        <taxon>Bacillota</taxon>
        <taxon>Bacilli</taxon>
        <taxon>Bacillales</taxon>
        <taxon>Bacillaceae</taxon>
        <taxon>Siminovitchia</taxon>
    </lineage>
</organism>
<dbReference type="InterPro" id="IPR036259">
    <property type="entry name" value="MFS_trans_sf"/>
</dbReference>
<evidence type="ECO:0000256" key="2">
    <source>
        <dbReference type="ARBA" id="ARBA00022448"/>
    </source>
</evidence>
<keyword evidence="10" id="KW-1185">Reference proteome</keyword>